<feature type="region of interest" description="Disordered" evidence="1">
    <location>
        <begin position="142"/>
        <end position="206"/>
    </location>
</feature>
<dbReference type="EMBL" id="BTRK01000003">
    <property type="protein sequence ID" value="GMR42695.1"/>
    <property type="molecule type" value="Genomic_DNA"/>
</dbReference>
<protein>
    <submittedName>
        <fullName evidence="2">Uncharacterized protein</fullName>
    </submittedName>
</protein>
<feature type="compositionally biased region" description="Basic and acidic residues" evidence="1">
    <location>
        <begin position="265"/>
        <end position="278"/>
    </location>
</feature>
<dbReference type="Proteomes" id="UP001328107">
    <property type="component" value="Unassembled WGS sequence"/>
</dbReference>
<evidence type="ECO:0000256" key="1">
    <source>
        <dbReference type="SAM" id="MobiDB-lite"/>
    </source>
</evidence>
<reference evidence="3" key="1">
    <citation type="submission" date="2022-10" db="EMBL/GenBank/DDBJ databases">
        <title>Genome assembly of Pristionchus species.</title>
        <authorList>
            <person name="Yoshida K."/>
            <person name="Sommer R.J."/>
        </authorList>
    </citation>
    <scope>NUCLEOTIDE SEQUENCE [LARGE SCALE GENOMIC DNA]</scope>
    <source>
        <strain evidence="3">RS5460</strain>
    </source>
</reference>
<accession>A0AAN5CEH6</accession>
<dbReference type="AlphaFoldDB" id="A0AAN5CEH6"/>
<comment type="caution">
    <text evidence="2">The sequence shown here is derived from an EMBL/GenBank/DDBJ whole genome shotgun (WGS) entry which is preliminary data.</text>
</comment>
<feature type="non-terminal residue" evidence="2">
    <location>
        <position position="1"/>
    </location>
</feature>
<evidence type="ECO:0000313" key="2">
    <source>
        <dbReference type="EMBL" id="GMR42695.1"/>
    </source>
</evidence>
<feature type="compositionally biased region" description="Acidic residues" evidence="1">
    <location>
        <begin position="158"/>
        <end position="184"/>
    </location>
</feature>
<feature type="non-terminal residue" evidence="2">
    <location>
        <position position="353"/>
    </location>
</feature>
<name>A0AAN5CEH6_9BILA</name>
<feature type="region of interest" description="Disordered" evidence="1">
    <location>
        <begin position="261"/>
        <end position="283"/>
    </location>
</feature>
<feature type="region of interest" description="Disordered" evidence="1">
    <location>
        <begin position="33"/>
        <end position="55"/>
    </location>
</feature>
<organism evidence="2 3">
    <name type="scientific">Pristionchus mayeri</name>
    <dbReference type="NCBI Taxonomy" id="1317129"/>
    <lineage>
        <taxon>Eukaryota</taxon>
        <taxon>Metazoa</taxon>
        <taxon>Ecdysozoa</taxon>
        <taxon>Nematoda</taxon>
        <taxon>Chromadorea</taxon>
        <taxon>Rhabditida</taxon>
        <taxon>Rhabditina</taxon>
        <taxon>Diplogasteromorpha</taxon>
        <taxon>Diplogasteroidea</taxon>
        <taxon>Neodiplogasteridae</taxon>
        <taxon>Pristionchus</taxon>
    </lineage>
</organism>
<evidence type="ECO:0000313" key="3">
    <source>
        <dbReference type="Proteomes" id="UP001328107"/>
    </source>
</evidence>
<keyword evidence="3" id="KW-1185">Reference proteome</keyword>
<proteinExistence type="predicted"/>
<gene>
    <name evidence="2" type="ORF">PMAYCL1PPCAC_12890</name>
</gene>
<sequence>RREKRRRREVPKATIEVNGEEGMTLGELVKRKTGLNGRTSMQGRNGVRPLRRDDQVDEYYQEPYDTMSLRETNQSLQKLVNVSGTTDVINPMNGTIKEEAEIKEEVDEMTFSDRYATFNEVPSQFFPSGQADEMIMPKEEEGEWNNGIYTPFEMDEPKVEEEEEEVTEEEGEEEEEESGMEWMEEQSSSTADNEDEKEERGIDLDEVWKKTAAKKKKELRARIYAVLGVEPPKGRPPKNEIKMLKNRLKKKFGDRAKTMLRPRRWSPDYERREEKEPIDPMCAPIKEEAEIKKEIDEELLFSVCNPTLNEVPSQFLPSNQVDDLLIPKEEEEEELNDGNIGLFDKEMIEPKEE</sequence>